<evidence type="ECO:0000313" key="2">
    <source>
        <dbReference type="Proteomes" id="UP001057402"/>
    </source>
</evidence>
<comment type="caution">
    <text evidence="1">The sequence shown here is derived from an EMBL/GenBank/DDBJ whole genome shotgun (WGS) entry which is preliminary data.</text>
</comment>
<organism evidence="1 2">
    <name type="scientific">Melastoma candidum</name>
    <dbReference type="NCBI Taxonomy" id="119954"/>
    <lineage>
        <taxon>Eukaryota</taxon>
        <taxon>Viridiplantae</taxon>
        <taxon>Streptophyta</taxon>
        <taxon>Embryophyta</taxon>
        <taxon>Tracheophyta</taxon>
        <taxon>Spermatophyta</taxon>
        <taxon>Magnoliopsida</taxon>
        <taxon>eudicotyledons</taxon>
        <taxon>Gunneridae</taxon>
        <taxon>Pentapetalae</taxon>
        <taxon>rosids</taxon>
        <taxon>malvids</taxon>
        <taxon>Myrtales</taxon>
        <taxon>Melastomataceae</taxon>
        <taxon>Melastomatoideae</taxon>
        <taxon>Melastomateae</taxon>
        <taxon>Melastoma</taxon>
    </lineage>
</organism>
<reference evidence="2" key="1">
    <citation type="journal article" date="2023" name="Front. Plant Sci.">
        <title>Chromosomal-level genome assembly of Melastoma candidum provides insights into trichome evolution.</title>
        <authorList>
            <person name="Zhong Y."/>
            <person name="Wu W."/>
            <person name="Sun C."/>
            <person name="Zou P."/>
            <person name="Liu Y."/>
            <person name="Dai S."/>
            <person name="Zhou R."/>
        </authorList>
    </citation>
    <scope>NUCLEOTIDE SEQUENCE [LARGE SCALE GENOMIC DNA]</scope>
</reference>
<keyword evidence="2" id="KW-1185">Reference proteome</keyword>
<name>A0ACB9R202_9MYRT</name>
<dbReference type="Proteomes" id="UP001057402">
    <property type="component" value="Chromosome 4"/>
</dbReference>
<protein>
    <submittedName>
        <fullName evidence="1">Uncharacterized protein</fullName>
    </submittedName>
</protein>
<dbReference type="EMBL" id="CM042883">
    <property type="protein sequence ID" value="KAI4371841.1"/>
    <property type="molecule type" value="Genomic_DNA"/>
</dbReference>
<evidence type="ECO:0000313" key="1">
    <source>
        <dbReference type="EMBL" id="KAI4371841.1"/>
    </source>
</evidence>
<sequence>MYTQSKLFFPEVTFAKPKSSRNSSILPFAVCNCSPPTGFDPKDLHRLLERVGSPSGMDDQDCGSGWLEGLNKVYIPSLACGDAPAGMTPISRIRFLKLLGTIQELGS</sequence>
<proteinExistence type="predicted"/>
<gene>
    <name evidence="1" type="ORF">MLD38_010143</name>
</gene>
<accession>A0ACB9R202</accession>